<dbReference type="Proteomes" id="UP000242432">
    <property type="component" value="Unassembled WGS sequence"/>
</dbReference>
<keyword evidence="2" id="KW-1185">Reference proteome</keyword>
<accession>A0A1T4VCJ6</accession>
<dbReference type="InterPro" id="IPR003329">
    <property type="entry name" value="Cytidylyl_trans"/>
</dbReference>
<dbReference type="RefSeq" id="WP_078928782.1">
    <property type="nucleotide sequence ID" value="NZ_FUXX01000019.1"/>
</dbReference>
<dbReference type="GO" id="GO:0008781">
    <property type="term" value="F:N-acylneuraminate cytidylyltransferase activity"/>
    <property type="evidence" value="ECO:0007669"/>
    <property type="project" value="TreeGrafter"/>
</dbReference>
<proteinExistence type="predicted"/>
<dbReference type="SUPFAM" id="SSF53448">
    <property type="entry name" value="Nucleotide-diphospho-sugar transferases"/>
    <property type="match status" value="1"/>
</dbReference>
<dbReference type="STRING" id="83771.SAMN02910357_00855"/>
<dbReference type="InterPro" id="IPR029044">
    <property type="entry name" value="Nucleotide-diphossugar_trans"/>
</dbReference>
<dbReference type="Gene3D" id="3.40.50.2000">
    <property type="entry name" value="Glycogen Phosphorylase B"/>
    <property type="match status" value="1"/>
</dbReference>
<dbReference type="InterPro" id="IPR050793">
    <property type="entry name" value="CMP-NeuNAc_synthase"/>
</dbReference>
<gene>
    <name evidence="1" type="ORF">SAMN02745213_01302</name>
</gene>
<dbReference type="AlphaFoldDB" id="A0A1T4VCJ6"/>
<evidence type="ECO:0000313" key="1">
    <source>
        <dbReference type="EMBL" id="SKA62675.1"/>
    </source>
</evidence>
<protein>
    <submittedName>
        <fullName evidence="1">CMP-N-acetylneuraminic acid synthetase</fullName>
    </submittedName>
</protein>
<dbReference type="Pfam" id="PF02348">
    <property type="entry name" value="CTP_transf_3"/>
    <property type="match status" value="1"/>
</dbReference>
<dbReference type="PANTHER" id="PTHR21485:SF3">
    <property type="entry name" value="N-ACYLNEURAMINATE CYTIDYLYLTRANSFERASE"/>
    <property type="match status" value="1"/>
</dbReference>
<dbReference type="Gene3D" id="3.40.50.11190">
    <property type="match status" value="1"/>
</dbReference>
<dbReference type="EMBL" id="FUXX01000019">
    <property type="protein sequence ID" value="SKA62675.1"/>
    <property type="molecule type" value="Genomic_DNA"/>
</dbReference>
<name>A0A1T4VCJ6_9GAMM</name>
<sequence>MNILAVIPARAGSKGIPNKNLRLIGAKPLIYYSINNAIKSNYITDIVVSTDSTEVGLIAKQMGVKVHKRNQELCKDNVTLDPVIFDAIDKKENWDYIVTLQPTSPTLSISTLDKAIQFAIEKKLDTLISAVNKPHLSWKDNQGNKRPNYEKRLNRQQLPANYVETGAFVISKADIVTPNTRIGKKIDIYELPEKEAIDIDSFPDLLVAEYLLNLKKVAIYVNGNKQRGLGHVYRALEIADEFYTPPDIYFDINQTDPSIFGQTKHSLIPVNGITDLFKRAEKEKYDIFINDILSTSIDYMIALRKVLPKGKIINFEDIGEGTNIADLVINALYEDNLINSPKIKTGENYYICGKTFLFYPPIKIKKSVKNVFISFGGADPQNYTDTLLQIISKEDYRNYKFTVVLGKSKHNVCELLSFNRLSNIKVIYDVNNMPELMSECDIGITSRGRTAFEMALLGIPMIVIAQNQREETHNFERIENGFNYLGLRPDQDLIESNLKMYLSLSYESRLSLQNKLLSHDLRNGRKKVMSLINSI</sequence>
<dbReference type="Gene3D" id="3.90.550.10">
    <property type="entry name" value="Spore Coat Polysaccharide Biosynthesis Protein SpsA, Chain A"/>
    <property type="match status" value="1"/>
</dbReference>
<organism evidence="1 2">
    <name type="scientific">Succinivibrio dextrinosolvens DSM 3072</name>
    <dbReference type="NCBI Taxonomy" id="1123324"/>
    <lineage>
        <taxon>Bacteria</taxon>
        <taxon>Pseudomonadati</taxon>
        <taxon>Pseudomonadota</taxon>
        <taxon>Gammaproteobacteria</taxon>
        <taxon>Aeromonadales</taxon>
        <taxon>Succinivibrionaceae</taxon>
        <taxon>Succinivibrio</taxon>
    </lineage>
</organism>
<dbReference type="SUPFAM" id="SSF53756">
    <property type="entry name" value="UDP-Glycosyltransferase/glycogen phosphorylase"/>
    <property type="match status" value="1"/>
</dbReference>
<dbReference type="PANTHER" id="PTHR21485">
    <property type="entry name" value="HAD SUPERFAMILY MEMBERS CMAS AND KDSC"/>
    <property type="match status" value="1"/>
</dbReference>
<dbReference type="CDD" id="cd02513">
    <property type="entry name" value="CMP-NeuAc_Synthase"/>
    <property type="match status" value="1"/>
</dbReference>
<reference evidence="2" key="1">
    <citation type="submission" date="2017-02" db="EMBL/GenBank/DDBJ databases">
        <authorList>
            <person name="Varghese N."/>
            <person name="Submissions S."/>
        </authorList>
    </citation>
    <scope>NUCLEOTIDE SEQUENCE [LARGE SCALE GENOMIC DNA]</scope>
    <source>
        <strain evidence="2">DSM 3072</strain>
    </source>
</reference>
<evidence type="ECO:0000313" key="2">
    <source>
        <dbReference type="Proteomes" id="UP000242432"/>
    </source>
</evidence>